<keyword evidence="2" id="KW-1185">Reference proteome</keyword>
<evidence type="ECO:0000313" key="1">
    <source>
        <dbReference type="EMBL" id="ERJ12639.1"/>
    </source>
</evidence>
<dbReference type="Gene3D" id="2.180.10.10">
    <property type="entry name" value="RHS repeat-associated core"/>
    <property type="match status" value="2"/>
</dbReference>
<dbReference type="eggNOG" id="COG3209">
    <property type="taxonomic scope" value="Bacteria"/>
</dbReference>
<accession>U2FND6</accession>
<evidence type="ECO:0000313" key="2">
    <source>
        <dbReference type="Proteomes" id="UP000005707"/>
    </source>
</evidence>
<reference evidence="1 2" key="2">
    <citation type="journal article" date="2013" name="PLoS ONE">
        <title>INDIGO - INtegrated Data Warehouse of MIcrobial GenOmes with Examples from the Red Sea Extremophiles.</title>
        <authorList>
            <person name="Alam I."/>
            <person name="Antunes A."/>
            <person name="Kamau A.A."/>
            <person name="Ba Alawi W."/>
            <person name="Kalkatawi M."/>
            <person name="Stingl U."/>
            <person name="Bajic V.B."/>
        </authorList>
    </citation>
    <scope>NUCLEOTIDE SEQUENCE [LARGE SCALE GENOMIC DNA]</scope>
    <source>
        <strain evidence="1 2">SSD-17B</strain>
    </source>
</reference>
<dbReference type="InParanoid" id="U2FND6"/>
<sequence length="1860" mass="214950">MKQERGVSNNPTELAKVPIKHEIIEKRDAYSKTFRKLDGTYEVSLYDNMVHYSDHGVWKNIDNSLSLNEHGSIYKNIASKFKVHLPKILQENKKINIQYDNYQIDFKMLGVQSSEGQILNPNSDNKNPRAVKNHSSVLYSNIYENVDLKLHLVGEKLKEDIIIHEYKKDIKFTYIIGSKQLEPRVTNNGIEFFDSDGKSQFIIDKYYMFDASENFSYDIDLKLQKIKKGEYQLIVKPSEEWLSNAQYPVIVDPTISSNGTDMIESRYMYDTYISESAPSTNYSTSTYMPVGNSSSGARYRSLLKFSLPISLEDKVITYSTLELSKSVKNEGQQIDLHINKSYFDVHDVNWDTSPDYDSTIVDYHIIGLEDKYIFDITKATQQWLSDEKPNYGFTIKSRHEYGAYNSVKTFEYSTSSSRPLVKIGYSDRSGLKDYWTYQSQGLGLGGTGYVTDYTGILTMVRNEYASSNELMNFNLDFIYNSDNHNSNIGFGNGWRTNYNIDLNYNSNNDFYSVTTGDGSKTYYASRSCYELTGQSLTDTSCYIAEDGSGNILKNKNGNVTIETKDKIVYNFGNDTSLDYIDNKKTYQNIQVTYTGNKIKQIYDEANNKIEFIYNSSGNLERTIYSLRQPDYSYNIVEKTNYYFDSTTGNLDYIRHYYDYNNDSLINLNVVNYDFNSNNIRVTDNTTGNSVKYDFDTRDRVESIYKSNGTYKYGHVIVNYDFHKTVYTDHKNNSVRYLFDNYGHTINILDDHGTALFYRYINPFTNDTSTEDEVFEDNTDIGDTLIDNVPNYFNNHKLLEKSLPQKSQLNPVENHSFERHYNEYLEWKESIAFTSVGDIGIESTENLYGKHSVYIKRNSGYSGYELKLKQDIELDKGNYTISGFIKNSGSLDNSKGAYIDIVGASTKGVITHISGKDEWQKYELGFTIDNDNTPITIVLENYSISKAYFDNIQINEGFIDARYNLIDNASFENYYEAWTSKGSSGIYRATNSTTENSIYNEILGDYSILIDGSPNTEKSMSQTIISPYIGSYNTIVVGGWAKANAAAPNKVVNNTDDGRVFEIRVTVAWYNSTDTKNTSNFTLPFNPNLVDWQYQMSHLVIDEDVNNIKEIEYVTIEVVYQGTGTVYYDGIQAYIEEFGTSYTYESNGNIGTINTPTSTKDIEIHYKSEDPNVIERIIDSEGQTTNIYSTNGLIDLMERNNVKQEFKYNGKKQTTEIISGDVNAKYFSSKIDYTSDYVYKQRITNEFDESVSFKYDRLTGLLESSTDQDNLQTIYDYDNYGRLVKISKDSSDNIYKYIDNKLDKIITNGTTYQLNYNSLGQLNNIYIDNNKLISYDYLIESDDVSGENYYTDLIKKQTYTNGDYIYFDYNNEYQLEKVKFNGESDEHIRFEYEYDQHGNVTIYNDVYNNQTYFYHYDLTGRLRKIEDRVGNTIGYEYDGIGNFKNFTYEINGKTQTTSYKYDDSNNRYQGLSYDGVSTEFFYKNDAIERLSHIELVTGNATITKTFTYDDSSVVNGNATKRIKAINYDGIDDGYGFIYQYDNKGNIVSKIATKKVEKTEETELCFIDPYGEEQCSINTTTYMDDEYQYKFLYDYDGLNQMIREDYKDYKYSSNSYTKVFEYDNYANLLSKKKYSYQPTVTISSLSGEPEVNSYSYTSSWKDQLTSYDGTNIYYDDDRLSGDIPDGNPDYIGPVDSSQFGIDVGSSATVEMYLNWEGRQLEGLEFYTSEGITHGNYKYNDQGYRTQKVIGNETTTYYLNGDKVIYETNGTDEIYYTYDVDGTLVSMNLNGIEYFYVRNIQGDIVKLVDKNANIMVEYTYDAWGNILETKDYSNVNLSEKNPYRYRGYRFDEETGWYYLNSRY</sequence>
<dbReference type="STRING" id="1033810.HLPCO_000979"/>
<dbReference type="OrthoDB" id="9771173at2"/>
<dbReference type="Proteomes" id="UP000005707">
    <property type="component" value="Unassembled WGS sequence"/>
</dbReference>
<comment type="caution">
    <text evidence="1">The sequence shown here is derived from an EMBL/GenBank/DDBJ whole genome shotgun (WGS) entry which is preliminary data.</text>
</comment>
<reference evidence="1 2" key="1">
    <citation type="journal article" date="2011" name="J. Bacteriol.">
        <title>Genome sequence of Haloplasma contractile, an unusual contractile bacterium from a deep-sea anoxic brine lake.</title>
        <authorList>
            <person name="Antunes A."/>
            <person name="Alam I."/>
            <person name="El Dorry H."/>
            <person name="Siam R."/>
            <person name="Robertson A."/>
            <person name="Bajic V.B."/>
            <person name="Stingl U."/>
        </authorList>
    </citation>
    <scope>NUCLEOTIDE SEQUENCE [LARGE SCALE GENOMIC DNA]</scope>
    <source>
        <strain evidence="1 2">SSD-17B</strain>
    </source>
</reference>
<dbReference type="PANTHER" id="PTHR32305:SF17">
    <property type="entry name" value="TRNA NUCLEASE WAPA"/>
    <property type="match status" value="1"/>
</dbReference>
<dbReference type="EMBL" id="AFNU02000003">
    <property type="protein sequence ID" value="ERJ12639.1"/>
    <property type="molecule type" value="Genomic_DNA"/>
</dbReference>
<dbReference type="PANTHER" id="PTHR32305">
    <property type="match status" value="1"/>
</dbReference>
<organism evidence="1 2">
    <name type="scientific">Haloplasma contractile SSD-17B</name>
    <dbReference type="NCBI Taxonomy" id="1033810"/>
    <lineage>
        <taxon>Bacteria</taxon>
        <taxon>Bacillati</taxon>
        <taxon>Mycoplasmatota</taxon>
        <taxon>Mollicutes</taxon>
        <taxon>Haloplasmatales</taxon>
        <taxon>Haloplasmataceae</taxon>
        <taxon>Haloplasma</taxon>
    </lineage>
</organism>
<proteinExistence type="predicted"/>
<name>U2FND6_9MOLU</name>
<dbReference type="NCBIfam" id="NF033679">
    <property type="entry name" value="DNRLRE_dom"/>
    <property type="match status" value="1"/>
</dbReference>
<protein>
    <submittedName>
        <fullName evidence="1">Wall-associated protein</fullName>
    </submittedName>
</protein>
<dbReference type="FunCoup" id="U2FND6">
    <property type="interactions" value="4"/>
</dbReference>
<gene>
    <name evidence="1" type="ORF">HLPCO_000979</name>
</gene>
<feature type="non-terminal residue" evidence="1">
    <location>
        <position position="1860"/>
    </location>
</feature>
<dbReference type="InterPro" id="IPR050708">
    <property type="entry name" value="T6SS_VgrG/RHS"/>
</dbReference>
<dbReference type="RefSeq" id="WP_021031026.1">
    <property type="nucleotide sequence ID" value="NZ_AFNU02000003.1"/>
</dbReference>